<dbReference type="GO" id="GO:0016740">
    <property type="term" value="F:transferase activity"/>
    <property type="evidence" value="ECO:0007669"/>
    <property type="project" value="UniProtKB-KW"/>
</dbReference>
<dbReference type="STRING" id="63057.A0A2P5F4R0"/>
<organism evidence="2 3">
    <name type="scientific">Trema orientale</name>
    <name type="common">Charcoal tree</name>
    <name type="synonym">Celtis orientalis</name>
    <dbReference type="NCBI Taxonomy" id="63057"/>
    <lineage>
        <taxon>Eukaryota</taxon>
        <taxon>Viridiplantae</taxon>
        <taxon>Streptophyta</taxon>
        <taxon>Embryophyta</taxon>
        <taxon>Tracheophyta</taxon>
        <taxon>Spermatophyta</taxon>
        <taxon>Magnoliopsida</taxon>
        <taxon>eudicotyledons</taxon>
        <taxon>Gunneridae</taxon>
        <taxon>Pentapetalae</taxon>
        <taxon>rosids</taxon>
        <taxon>fabids</taxon>
        <taxon>Rosales</taxon>
        <taxon>Cannabaceae</taxon>
        <taxon>Trema</taxon>
    </lineage>
</organism>
<name>A0A2P5F4R0_TREOI</name>
<dbReference type="InParanoid" id="A0A2P5F4R0"/>
<evidence type="ECO:0000313" key="2">
    <source>
        <dbReference type="EMBL" id="PON92776.1"/>
    </source>
</evidence>
<protein>
    <submittedName>
        <fullName evidence="2">UDP-glucuronosyl/UDP-glucosyltransferase</fullName>
    </submittedName>
</protein>
<dbReference type="SUPFAM" id="SSF53756">
    <property type="entry name" value="UDP-Glycosyltransferase/glycogen phosphorylase"/>
    <property type="match status" value="1"/>
</dbReference>
<keyword evidence="3" id="KW-1185">Reference proteome</keyword>
<dbReference type="Gene3D" id="3.40.50.2000">
    <property type="entry name" value="Glycogen Phosphorylase B"/>
    <property type="match status" value="1"/>
</dbReference>
<evidence type="ECO:0000256" key="1">
    <source>
        <dbReference type="SAM" id="MobiDB-lite"/>
    </source>
</evidence>
<comment type="caution">
    <text evidence="2">The sequence shown here is derived from an EMBL/GenBank/DDBJ whole genome shotgun (WGS) entry which is preliminary data.</text>
</comment>
<evidence type="ECO:0000313" key="3">
    <source>
        <dbReference type="Proteomes" id="UP000237000"/>
    </source>
</evidence>
<dbReference type="OrthoDB" id="5835829at2759"/>
<gene>
    <name evidence="2" type="ORF">TorRG33x02_113740</name>
</gene>
<sequence length="113" mass="12929">MAKIHVAMFPWFAIGHITPYIHLANELTARGHKVTLLLPNKTQLHFQQHLRHYPNLLTFHPITVPRVDGLPLGAETASDVPLPPTRPARRRHRPNTRPSPRLPLRIQTPTPFL</sequence>
<keyword evidence="2" id="KW-0808">Transferase</keyword>
<reference evidence="3" key="1">
    <citation type="submission" date="2016-06" db="EMBL/GenBank/DDBJ databases">
        <title>Parallel loss of symbiosis genes in relatives of nitrogen-fixing non-legume Parasponia.</title>
        <authorList>
            <person name="Van Velzen R."/>
            <person name="Holmer R."/>
            <person name="Bu F."/>
            <person name="Rutten L."/>
            <person name="Van Zeijl A."/>
            <person name="Liu W."/>
            <person name="Santuari L."/>
            <person name="Cao Q."/>
            <person name="Sharma T."/>
            <person name="Shen D."/>
            <person name="Roswanjaya Y."/>
            <person name="Wardhani T."/>
            <person name="Kalhor M.S."/>
            <person name="Jansen J."/>
            <person name="Van den Hoogen J."/>
            <person name="Gungor B."/>
            <person name="Hartog M."/>
            <person name="Hontelez J."/>
            <person name="Verver J."/>
            <person name="Yang W.-C."/>
            <person name="Schijlen E."/>
            <person name="Repin R."/>
            <person name="Schilthuizen M."/>
            <person name="Schranz E."/>
            <person name="Heidstra R."/>
            <person name="Miyata K."/>
            <person name="Fedorova E."/>
            <person name="Kohlen W."/>
            <person name="Bisseling T."/>
            <person name="Smit S."/>
            <person name="Geurts R."/>
        </authorList>
    </citation>
    <scope>NUCLEOTIDE SEQUENCE [LARGE SCALE GENOMIC DNA]</scope>
    <source>
        <strain evidence="3">cv. RG33-2</strain>
    </source>
</reference>
<accession>A0A2P5F4R0</accession>
<dbReference type="EMBL" id="JXTC01000062">
    <property type="protein sequence ID" value="PON92776.1"/>
    <property type="molecule type" value="Genomic_DNA"/>
</dbReference>
<dbReference type="Proteomes" id="UP000237000">
    <property type="component" value="Unassembled WGS sequence"/>
</dbReference>
<proteinExistence type="predicted"/>
<feature type="region of interest" description="Disordered" evidence="1">
    <location>
        <begin position="73"/>
        <end position="113"/>
    </location>
</feature>
<dbReference type="AlphaFoldDB" id="A0A2P5F4R0"/>